<reference evidence="2" key="1">
    <citation type="journal article" date="2022" name="bioRxiv">
        <title>Sequencing and chromosome-scale assembly of the giantPleurodeles waltlgenome.</title>
        <authorList>
            <person name="Brown T."/>
            <person name="Elewa A."/>
            <person name="Iarovenko S."/>
            <person name="Subramanian E."/>
            <person name="Araus A.J."/>
            <person name="Petzold A."/>
            <person name="Susuki M."/>
            <person name="Suzuki K.-i.T."/>
            <person name="Hayashi T."/>
            <person name="Toyoda A."/>
            <person name="Oliveira C."/>
            <person name="Osipova E."/>
            <person name="Leigh N.D."/>
            <person name="Simon A."/>
            <person name="Yun M.H."/>
        </authorList>
    </citation>
    <scope>NUCLEOTIDE SEQUENCE</scope>
    <source>
        <strain evidence="2">20211129_DDA</strain>
        <tissue evidence="2">Liver</tissue>
    </source>
</reference>
<proteinExistence type="predicted"/>
<name>A0AAV7QMP3_PLEWA</name>
<organism evidence="2 3">
    <name type="scientific">Pleurodeles waltl</name>
    <name type="common">Iberian ribbed newt</name>
    <dbReference type="NCBI Taxonomy" id="8319"/>
    <lineage>
        <taxon>Eukaryota</taxon>
        <taxon>Metazoa</taxon>
        <taxon>Chordata</taxon>
        <taxon>Craniata</taxon>
        <taxon>Vertebrata</taxon>
        <taxon>Euteleostomi</taxon>
        <taxon>Amphibia</taxon>
        <taxon>Batrachia</taxon>
        <taxon>Caudata</taxon>
        <taxon>Salamandroidea</taxon>
        <taxon>Salamandridae</taxon>
        <taxon>Pleurodelinae</taxon>
        <taxon>Pleurodeles</taxon>
    </lineage>
</organism>
<evidence type="ECO:0000313" key="2">
    <source>
        <dbReference type="EMBL" id="KAJ1141749.1"/>
    </source>
</evidence>
<accession>A0AAV7QMP3</accession>
<dbReference type="AlphaFoldDB" id="A0AAV7QMP3"/>
<sequence>MPVESSGSQTQRATLITLGWRAGQILPTSPRRLSNLNPPGGFLRTRNHISNSLERQPESSASRLESRVVGVSRPTRVHGQLVSWPSCSPSHPRPAYLS</sequence>
<evidence type="ECO:0000256" key="1">
    <source>
        <dbReference type="SAM" id="MobiDB-lite"/>
    </source>
</evidence>
<dbReference type="EMBL" id="JANPWB010000010">
    <property type="protein sequence ID" value="KAJ1141749.1"/>
    <property type="molecule type" value="Genomic_DNA"/>
</dbReference>
<gene>
    <name evidence="2" type="ORF">NDU88_008077</name>
</gene>
<keyword evidence="3" id="KW-1185">Reference proteome</keyword>
<comment type="caution">
    <text evidence="2">The sequence shown here is derived from an EMBL/GenBank/DDBJ whole genome shotgun (WGS) entry which is preliminary data.</text>
</comment>
<evidence type="ECO:0000313" key="3">
    <source>
        <dbReference type="Proteomes" id="UP001066276"/>
    </source>
</evidence>
<dbReference type="Proteomes" id="UP001066276">
    <property type="component" value="Chromosome 6"/>
</dbReference>
<feature type="compositionally biased region" description="Polar residues" evidence="1">
    <location>
        <begin position="51"/>
        <end position="63"/>
    </location>
</feature>
<feature type="region of interest" description="Disordered" evidence="1">
    <location>
        <begin position="51"/>
        <end position="71"/>
    </location>
</feature>
<protein>
    <submittedName>
        <fullName evidence="2">Uncharacterized protein</fullName>
    </submittedName>
</protein>